<accession>A0ABD1LGT0</accession>
<evidence type="ECO:0000313" key="3">
    <source>
        <dbReference type="EMBL" id="KAL2322563.1"/>
    </source>
</evidence>
<evidence type="ECO:0000256" key="1">
    <source>
        <dbReference type="SAM" id="MobiDB-lite"/>
    </source>
</evidence>
<feature type="chain" id="PRO_5044767231" evidence="2">
    <location>
        <begin position="17"/>
        <end position="407"/>
    </location>
</feature>
<dbReference type="Proteomes" id="UP001603857">
    <property type="component" value="Unassembled WGS sequence"/>
</dbReference>
<feature type="compositionally biased region" description="Low complexity" evidence="1">
    <location>
        <begin position="190"/>
        <end position="199"/>
    </location>
</feature>
<sequence length="407" mass="43916">MSTASIISSLIETLLAGSLELLHAPKWAPPLDPTSLPLRSLSVSPFRPLPLSLSQSVSLSGPFASQESSPSLSLRRIHPRFLPATQPPSRSDHSQSLPFGLSLSVCLSLSHSQALSRARKVPPPCPYAIFVPASFQRPSLPPAQITLSLSLSAFPSQSVSLCLNLSPFREPGKFPLPDPAPYSSPPPSSKPASLPPRSRTPSRIKHSVSILVSPFRPLPLNLSHSVSLTLQPPVQLQPPIQPPTSRAFAPASPSRVAPPSSFLASPNRRHQKGFANHLELRVVRLSECSLSWLPRLAVEDLPLLLYYGFFFFLAGQRASPPARSLAGRASIFGPFSLSGPTPPAPFSAGQKRAGPKRAGLTRFAPLVIRGNDFGGYFRTEEEFGKFIYHRLGLLMETTLVTSRGAHS</sequence>
<dbReference type="EMBL" id="JBGMDY010000009">
    <property type="protein sequence ID" value="KAL2322563.1"/>
    <property type="molecule type" value="Genomic_DNA"/>
</dbReference>
<feature type="compositionally biased region" description="Pro residues" evidence="1">
    <location>
        <begin position="174"/>
        <end position="189"/>
    </location>
</feature>
<feature type="compositionally biased region" description="Low complexity" evidence="1">
    <location>
        <begin position="243"/>
        <end position="262"/>
    </location>
</feature>
<comment type="caution">
    <text evidence="3">The sequence shown here is derived from an EMBL/GenBank/DDBJ whole genome shotgun (WGS) entry which is preliminary data.</text>
</comment>
<feature type="region of interest" description="Disordered" evidence="1">
    <location>
        <begin position="174"/>
        <end position="202"/>
    </location>
</feature>
<evidence type="ECO:0000313" key="4">
    <source>
        <dbReference type="Proteomes" id="UP001603857"/>
    </source>
</evidence>
<feature type="region of interest" description="Disordered" evidence="1">
    <location>
        <begin position="240"/>
        <end position="267"/>
    </location>
</feature>
<reference evidence="3 4" key="1">
    <citation type="submission" date="2024-08" db="EMBL/GenBank/DDBJ databases">
        <title>Insights into the chromosomal genome structure of Flemingia macrophylla.</title>
        <authorList>
            <person name="Ding Y."/>
            <person name="Zhao Y."/>
            <person name="Bi W."/>
            <person name="Wu M."/>
            <person name="Zhao G."/>
            <person name="Gong Y."/>
            <person name="Li W."/>
            <person name="Zhang P."/>
        </authorList>
    </citation>
    <scope>NUCLEOTIDE SEQUENCE [LARGE SCALE GENOMIC DNA]</scope>
    <source>
        <strain evidence="3">DYQJB</strain>
        <tissue evidence="3">Leaf</tissue>
    </source>
</reference>
<gene>
    <name evidence="3" type="ORF">Fmac_026942</name>
</gene>
<name>A0ABD1LGT0_9FABA</name>
<feature type="signal peptide" evidence="2">
    <location>
        <begin position="1"/>
        <end position="16"/>
    </location>
</feature>
<keyword evidence="2" id="KW-0732">Signal</keyword>
<protein>
    <submittedName>
        <fullName evidence="3">Uncharacterized protein</fullName>
    </submittedName>
</protein>
<dbReference type="AlphaFoldDB" id="A0ABD1LGT0"/>
<organism evidence="3 4">
    <name type="scientific">Flemingia macrophylla</name>
    <dbReference type="NCBI Taxonomy" id="520843"/>
    <lineage>
        <taxon>Eukaryota</taxon>
        <taxon>Viridiplantae</taxon>
        <taxon>Streptophyta</taxon>
        <taxon>Embryophyta</taxon>
        <taxon>Tracheophyta</taxon>
        <taxon>Spermatophyta</taxon>
        <taxon>Magnoliopsida</taxon>
        <taxon>eudicotyledons</taxon>
        <taxon>Gunneridae</taxon>
        <taxon>Pentapetalae</taxon>
        <taxon>rosids</taxon>
        <taxon>fabids</taxon>
        <taxon>Fabales</taxon>
        <taxon>Fabaceae</taxon>
        <taxon>Papilionoideae</taxon>
        <taxon>50 kb inversion clade</taxon>
        <taxon>NPAAA clade</taxon>
        <taxon>indigoferoid/millettioid clade</taxon>
        <taxon>Phaseoleae</taxon>
        <taxon>Flemingia</taxon>
    </lineage>
</organism>
<evidence type="ECO:0000256" key="2">
    <source>
        <dbReference type="SAM" id="SignalP"/>
    </source>
</evidence>
<proteinExistence type="predicted"/>
<keyword evidence="4" id="KW-1185">Reference proteome</keyword>